<sequence length="61" mass="6438">MQNIENVEIMELVGGFEAYAQAAELNFEASADAPAITPTLTTIAYTKVTVAGTAASIKWTC</sequence>
<dbReference type="NCBIfam" id="NF038146">
    <property type="entry name" value="LxmA_leader"/>
    <property type="match status" value="1"/>
</dbReference>
<keyword evidence="2" id="KW-1185">Reference proteome</keyword>
<evidence type="ECO:0000313" key="2">
    <source>
        <dbReference type="Proteomes" id="UP000252004"/>
    </source>
</evidence>
<dbReference type="EMBL" id="CP030862">
    <property type="protein sequence ID" value="AXE23462.1"/>
    <property type="molecule type" value="Genomic_DNA"/>
</dbReference>
<dbReference type="OrthoDB" id="9974136at2"/>
<accession>A0A344TXU1</accession>
<dbReference type="KEGG" id="sgz:C0216_08275"/>
<gene>
    <name evidence="1" type="ORF">C0216_08275</name>
</gene>
<organism evidence="1 2">
    <name type="scientific">Streptomyces globosus</name>
    <dbReference type="NCBI Taxonomy" id="68209"/>
    <lineage>
        <taxon>Bacteria</taxon>
        <taxon>Bacillati</taxon>
        <taxon>Actinomycetota</taxon>
        <taxon>Actinomycetes</taxon>
        <taxon>Kitasatosporales</taxon>
        <taxon>Streptomycetaceae</taxon>
        <taxon>Streptomyces</taxon>
    </lineage>
</organism>
<dbReference type="Proteomes" id="UP000252004">
    <property type="component" value="Chromosome"/>
</dbReference>
<proteinExistence type="predicted"/>
<dbReference type="AlphaFoldDB" id="A0A344TXU1"/>
<reference evidence="1 2" key="1">
    <citation type="submission" date="2018-01" db="EMBL/GenBank/DDBJ databases">
        <title>Draft genome Sequence of streptomyces globosus LZH-48.</title>
        <authorList>
            <person name="Ran K."/>
            <person name="Li Z."/>
            <person name="Wei S."/>
            <person name="Dong R."/>
        </authorList>
    </citation>
    <scope>NUCLEOTIDE SEQUENCE [LARGE SCALE GENOMIC DNA]</scope>
    <source>
        <strain evidence="1 2">LZH-48</strain>
    </source>
</reference>
<evidence type="ECO:0000313" key="1">
    <source>
        <dbReference type="EMBL" id="AXE23462.1"/>
    </source>
</evidence>
<dbReference type="RefSeq" id="WP_114054643.1">
    <property type="nucleotide sequence ID" value="NZ_CP030862.1"/>
</dbReference>
<protein>
    <submittedName>
        <fullName evidence="1">Uncharacterized protein</fullName>
    </submittedName>
</protein>
<dbReference type="InterPro" id="IPR049906">
    <property type="entry name" value="LxmA-like_leader"/>
</dbReference>
<name>A0A344TXU1_9ACTN</name>